<comment type="subunit">
    <text evidence="1 9">Monomer.</text>
</comment>
<dbReference type="InterPro" id="IPR010758">
    <property type="entry name" value="Trans-2-enoyl-CoA_reductase"/>
</dbReference>
<comment type="caution">
    <text evidence="13">The sequence shown here is derived from an EMBL/GenBank/DDBJ whole genome shotgun (WGS) entry which is preliminary data.</text>
</comment>
<name>A0A3N2QD01_9BACT</name>
<dbReference type="GO" id="GO:0006633">
    <property type="term" value="P:fatty acid biosynthetic process"/>
    <property type="evidence" value="ECO:0007669"/>
    <property type="project" value="UniProtKB-UniRule"/>
</dbReference>
<dbReference type="PANTHER" id="PTHR37480:SF1">
    <property type="entry name" value="ENOYL-[ACYL-CARRIER-PROTEIN] REDUCTASE [NADH]"/>
    <property type="match status" value="1"/>
</dbReference>
<gene>
    <name evidence="9" type="primary">fabV</name>
    <name evidence="13" type="ORF">EDM02_02400</name>
</gene>
<accession>A0A3N2QD01</accession>
<sequence length="404" mass="44438">MLIEPRIRGFICTTAHSTGCTANVLEQIRYVQNQPSIPSGPKKVLLIGASAGYGLASRIVTAFCAQAQTIGVFAGHAAEGKRTASAGWYNTAAFEQAAHQAGLYAKSMHGNAFSDEIKQKTIALIKQDWGEEVVDCVIYSLASSRRTHPKTGALFNAVLKPIEQPYSGKTIDVMRGHLLDVRIEPATAKEIEDTVMVMGGEDWAMWIDALLEANVLAEGIQTVAYSYIGPKLTESIYTKGTIGQAKKHLAETSKILTKRLSPIGGQAFISVNKALVTQASAAIPVVSIYISLIYKIMKEKKLHEACIEQMYRLCSDRLYRKDRQVLVDAQGCIRMDDWEMQADVQQAVTDIWPKLNNENIDALTDMAGYTREFYKLFGFKVEGVDYDQPCAVDVAIPSLAMQQS</sequence>
<dbReference type="GO" id="GO:0051287">
    <property type="term" value="F:NAD binding"/>
    <property type="evidence" value="ECO:0007669"/>
    <property type="project" value="UniProtKB-UniRule"/>
</dbReference>
<feature type="binding site" evidence="9">
    <location>
        <begin position="275"/>
        <end position="277"/>
    </location>
    <ligand>
        <name>NAD(+)</name>
        <dbReference type="ChEBI" id="CHEBI:57540"/>
    </ligand>
</feature>
<dbReference type="PANTHER" id="PTHR37480">
    <property type="entry name" value="ENOYL-[ACYL-CARRIER-PROTEIN] REDUCTASE [NADH]"/>
    <property type="match status" value="1"/>
</dbReference>
<evidence type="ECO:0000256" key="7">
    <source>
        <dbReference type="ARBA" id="ARBA00023160"/>
    </source>
</evidence>
<dbReference type="Gene3D" id="3.40.50.720">
    <property type="entry name" value="NAD(P)-binding Rossmann-like Domain"/>
    <property type="match status" value="1"/>
</dbReference>
<feature type="binding site" evidence="9">
    <location>
        <begin position="141"/>
        <end position="142"/>
    </location>
    <ligand>
        <name>NAD(+)</name>
        <dbReference type="ChEBI" id="CHEBI:57540"/>
    </ligand>
</feature>
<evidence type="ECO:0000256" key="4">
    <source>
        <dbReference type="ARBA" id="ARBA00023002"/>
    </source>
</evidence>
<evidence type="ECO:0000259" key="10">
    <source>
        <dbReference type="Pfam" id="PF07055"/>
    </source>
</evidence>
<feature type="domain" description="Trans-2-enoyl-CoA reductase catalytic" evidence="11">
    <location>
        <begin position="82"/>
        <end position="319"/>
    </location>
</feature>
<comment type="catalytic activity">
    <reaction evidence="8">
        <text>a 2,3-saturated acyl-CoA + NAD(+) = a (2E)-enoyl-CoA + NADH + H(+)</text>
        <dbReference type="Rhea" id="RHEA:18177"/>
        <dbReference type="ChEBI" id="CHEBI:15378"/>
        <dbReference type="ChEBI" id="CHEBI:57540"/>
        <dbReference type="ChEBI" id="CHEBI:57945"/>
        <dbReference type="ChEBI" id="CHEBI:58856"/>
        <dbReference type="ChEBI" id="CHEBI:65111"/>
        <dbReference type="EC" id="1.3.1.44"/>
    </reaction>
</comment>
<dbReference type="EC" id="1.3.1.9" evidence="9"/>
<dbReference type="NCBIfam" id="NF043048">
    <property type="entry name" value="EnoyACPredFabV"/>
    <property type="match status" value="1"/>
</dbReference>
<keyword evidence="4 9" id="KW-0560">Oxidoreductase</keyword>
<dbReference type="UniPathway" id="UPA00094"/>
<keyword evidence="14" id="KW-1185">Reference proteome</keyword>
<evidence type="ECO:0000256" key="3">
    <source>
        <dbReference type="ARBA" id="ARBA00022832"/>
    </source>
</evidence>
<evidence type="ECO:0000259" key="12">
    <source>
        <dbReference type="Pfam" id="PF12242"/>
    </source>
</evidence>
<evidence type="ECO:0000256" key="9">
    <source>
        <dbReference type="HAMAP-Rule" id="MF_01838"/>
    </source>
</evidence>
<keyword evidence="2 9" id="KW-0444">Lipid biosynthesis</keyword>
<dbReference type="OrthoDB" id="9802260at2"/>
<dbReference type="InterPro" id="IPR050048">
    <property type="entry name" value="FabV-like_NADH_b"/>
</dbReference>
<protein>
    <recommendedName>
        <fullName evidence="9">Enoyl-[acyl-carrier-protein] reductase [NADH]</fullName>
        <shortName evidence="9">ENR</shortName>
        <ecNumber evidence="9">1.3.1.9</ecNumber>
    </recommendedName>
</protein>
<dbReference type="HAMAP" id="MF_01838">
    <property type="entry name" value="FabV_reductase"/>
    <property type="match status" value="1"/>
</dbReference>
<dbReference type="GO" id="GO:0050343">
    <property type="term" value="F:trans-2-enoyl-CoA reductase (NADH) activity"/>
    <property type="evidence" value="ECO:0007669"/>
    <property type="project" value="UniProtKB-EC"/>
</dbReference>
<dbReference type="InterPro" id="IPR024906">
    <property type="entry name" value="Eno_Rdtase_FAD-bd_dom"/>
</dbReference>
<proteinExistence type="inferred from homology"/>
<feature type="binding site" evidence="9">
    <location>
        <position position="246"/>
    </location>
    <ligand>
        <name>NAD(+)</name>
        <dbReference type="ChEBI" id="CHEBI:57540"/>
    </ligand>
</feature>
<comment type="catalytic activity">
    <reaction evidence="9">
        <text>a 2,3-saturated acyl-[ACP] + NAD(+) = a (2E)-enoyl-[ACP] + NADH + H(+)</text>
        <dbReference type="Rhea" id="RHEA:10240"/>
        <dbReference type="Rhea" id="RHEA-COMP:9925"/>
        <dbReference type="Rhea" id="RHEA-COMP:9926"/>
        <dbReference type="ChEBI" id="CHEBI:15378"/>
        <dbReference type="ChEBI" id="CHEBI:57540"/>
        <dbReference type="ChEBI" id="CHEBI:57945"/>
        <dbReference type="ChEBI" id="CHEBI:78784"/>
        <dbReference type="ChEBI" id="CHEBI:78785"/>
        <dbReference type="EC" id="1.3.1.9"/>
    </reaction>
</comment>
<dbReference type="InterPro" id="IPR024910">
    <property type="entry name" value="Enoyl-CoA_Rdtase_cat_dom"/>
</dbReference>
<reference evidence="13 14" key="1">
    <citation type="submission" date="2018-09" db="EMBL/GenBank/DDBJ databases">
        <title>Comparative Genomics of Wolbachia-Cardinium Dual Endosymbiosis in a Plant-Parasitic Nematode.</title>
        <authorList>
            <person name="Brown A.M.V."/>
            <person name="Wasala S.K."/>
            <person name="Howe D.K."/>
            <person name="Peetz A.B."/>
            <person name="Zasada I.A."/>
            <person name="Denver D.R."/>
        </authorList>
    </citation>
    <scope>NUCLEOTIDE SEQUENCE [LARGE SCALE GENOMIC DNA]</scope>
    <source>
        <strain evidence="13 14">Pp_1</strain>
    </source>
</reference>
<keyword evidence="3 9" id="KW-0276">Fatty acid metabolism</keyword>
<dbReference type="Pfam" id="PF12242">
    <property type="entry name" value="Eno-Rase_NADH_b"/>
    <property type="match status" value="1"/>
</dbReference>
<feature type="domain" description="Enoyl reductase FAD binding" evidence="10">
    <location>
        <begin position="327"/>
        <end position="389"/>
    </location>
</feature>
<evidence type="ECO:0000313" key="13">
    <source>
        <dbReference type="EMBL" id="ROT47482.1"/>
    </source>
</evidence>
<evidence type="ECO:0000256" key="8">
    <source>
        <dbReference type="ARBA" id="ARBA00048302"/>
    </source>
</evidence>
<comment type="function">
    <text evidence="9">Involved in the final reduction of the elongation cycle of fatty acid synthesis (FAS II). Catalyzes the reduction of a carbon-carbon double bond in an enoyl moiety that is covalently linked to an acyl carrier protein (ACP).</text>
</comment>
<keyword evidence="6 9" id="KW-0443">Lipid metabolism</keyword>
<dbReference type="Proteomes" id="UP000270927">
    <property type="component" value="Unassembled WGS sequence"/>
</dbReference>
<dbReference type="AlphaFoldDB" id="A0A3N2QD01"/>
<comment type="caution">
    <text evidence="9">Lacks conserved residue(s) required for the propagation of feature annotation.</text>
</comment>
<dbReference type="GO" id="GO:0004318">
    <property type="term" value="F:enoyl-[acyl-carrier-protein] reductase (NADH) activity"/>
    <property type="evidence" value="ECO:0007669"/>
    <property type="project" value="UniProtKB-UniRule"/>
</dbReference>
<evidence type="ECO:0000256" key="6">
    <source>
        <dbReference type="ARBA" id="ARBA00023098"/>
    </source>
</evidence>
<keyword evidence="7 9" id="KW-0275">Fatty acid biosynthesis</keyword>
<evidence type="ECO:0000256" key="1">
    <source>
        <dbReference type="ARBA" id="ARBA00011245"/>
    </source>
</evidence>
<dbReference type="RefSeq" id="WP_123662744.1">
    <property type="nucleotide sequence ID" value="NZ_RARA01000023.1"/>
</dbReference>
<organism evidence="13 14">
    <name type="scientific">Candidatus Cardinium hertigii</name>
    <dbReference type="NCBI Taxonomy" id="247481"/>
    <lineage>
        <taxon>Bacteria</taxon>
        <taxon>Pseudomonadati</taxon>
        <taxon>Bacteroidota</taxon>
        <taxon>Cytophagia</taxon>
        <taxon>Cytophagales</taxon>
        <taxon>Amoebophilaceae</taxon>
        <taxon>Candidatus Cardinium</taxon>
    </lineage>
</organism>
<evidence type="ECO:0000259" key="11">
    <source>
        <dbReference type="Pfam" id="PF12241"/>
    </source>
</evidence>
<keyword evidence="5 9" id="KW-0520">NAD</keyword>
<evidence type="ECO:0000313" key="14">
    <source>
        <dbReference type="Proteomes" id="UP000270927"/>
    </source>
</evidence>
<dbReference type="Pfam" id="PF12241">
    <property type="entry name" value="Enoyl_reductase"/>
    <property type="match status" value="1"/>
</dbReference>
<feature type="domain" description="Trans-2-enoyl-CoA reductase-like NAD(P)H binding" evidence="12">
    <location>
        <begin position="3"/>
        <end position="76"/>
    </location>
</feature>
<dbReference type="Pfam" id="PF07055">
    <property type="entry name" value="Eno-Rase_FAD_bd"/>
    <property type="match status" value="1"/>
</dbReference>
<evidence type="ECO:0000256" key="2">
    <source>
        <dbReference type="ARBA" id="ARBA00022516"/>
    </source>
</evidence>
<comment type="pathway">
    <text evidence="9">Lipid metabolism; fatty acid biosynthesis.</text>
</comment>
<feature type="active site" description="Proton donor" evidence="9">
    <location>
        <position position="237"/>
    </location>
</feature>
<evidence type="ECO:0000256" key="5">
    <source>
        <dbReference type="ARBA" id="ARBA00023027"/>
    </source>
</evidence>
<dbReference type="EMBL" id="RARA01000023">
    <property type="protein sequence ID" value="ROT47482.1"/>
    <property type="molecule type" value="Genomic_DNA"/>
</dbReference>
<feature type="binding site" evidence="9">
    <location>
        <position position="227"/>
    </location>
    <ligand>
        <name>substrate</name>
    </ligand>
</feature>
<dbReference type="NCBIfam" id="NF010177">
    <property type="entry name" value="PRK13656.1"/>
    <property type="match status" value="1"/>
</dbReference>
<comment type="similarity">
    <text evidence="9">Belongs to the TER reductase family.</text>
</comment>